<evidence type="ECO:0000256" key="1">
    <source>
        <dbReference type="SAM" id="MobiDB-lite"/>
    </source>
</evidence>
<keyword evidence="4" id="KW-1185">Reference proteome</keyword>
<feature type="compositionally biased region" description="Low complexity" evidence="1">
    <location>
        <begin position="42"/>
        <end position="56"/>
    </location>
</feature>
<dbReference type="AlphaFoldDB" id="A0A1V2I8U7"/>
<feature type="region of interest" description="Disordered" evidence="1">
    <location>
        <begin position="1"/>
        <end position="180"/>
    </location>
</feature>
<dbReference type="STRING" id="1834516.BL253_18330"/>
<reference evidence="4" key="1">
    <citation type="submission" date="2016-10" db="EMBL/GenBank/DDBJ databases">
        <title>Frankia sp. NRRL B-16386 Genome sequencing.</title>
        <authorList>
            <person name="Ghodhbane-Gtari F."/>
            <person name="Swanson E."/>
            <person name="Gueddou A."/>
            <person name="Hezbri K."/>
            <person name="Ktari K."/>
            <person name="Nouioui I."/>
            <person name="Morris K."/>
            <person name="Simpson S."/>
            <person name="Abebe-Akele F."/>
            <person name="Thomas K."/>
            <person name="Gtari M."/>
            <person name="Tisa L.S."/>
        </authorList>
    </citation>
    <scope>NUCLEOTIDE SEQUENCE [LARGE SCALE GENOMIC DNA]</scope>
    <source>
        <strain evidence="4">NRRL B-16386</strain>
    </source>
</reference>
<comment type="caution">
    <text evidence="3">The sequence shown here is derived from an EMBL/GenBank/DDBJ whole genome shotgun (WGS) entry which is preliminary data.</text>
</comment>
<keyword evidence="2" id="KW-1133">Transmembrane helix</keyword>
<keyword evidence="2" id="KW-0472">Membrane</keyword>
<dbReference type="RefSeq" id="WP_076818390.1">
    <property type="nucleotide sequence ID" value="NZ_MOMC01000037.1"/>
</dbReference>
<evidence type="ECO:0000313" key="4">
    <source>
        <dbReference type="Proteomes" id="UP000188929"/>
    </source>
</evidence>
<dbReference type="Proteomes" id="UP000188929">
    <property type="component" value="Unassembled WGS sequence"/>
</dbReference>
<proteinExistence type="predicted"/>
<organism evidence="3 4">
    <name type="scientific">Pseudofrankia asymbiotica</name>
    <dbReference type="NCBI Taxonomy" id="1834516"/>
    <lineage>
        <taxon>Bacteria</taxon>
        <taxon>Bacillati</taxon>
        <taxon>Actinomycetota</taxon>
        <taxon>Actinomycetes</taxon>
        <taxon>Frankiales</taxon>
        <taxon>Frankiaceae</taxon>
        <taxon>Pseudofrankia</taxon>
    </lineage>
</organism>
<feature type="compositionally biased region" description="Basic and acidic residues" evidence="1">
    <location>
        <begin position="100"/>
        <end position="114"/>
    </location>
</feature>
<feature type="transmembrane region" description="Helical" evidence="2">
    <location>
        <begin position="207"/>
        <end position="229"/>
    </location>
</feature>
<gene>
    <name evidence="3" type="ORF">BL253_18330</name>
</gene>
<dbReference type="EMBL" id="MOMC01000037">
    <property type="protein sequence ID" value="ONH28799.1"/>
    <property type="molecule type" value="Genomic_DNA"/>
</dbReference>
<protein>
    <submittedName>
        <fullName evidence="3">Uncharacterized protein</fullName>
    </submittedName>
</protein>
<accession>A0A1V2I8U7</accession>
<feature type="compositionally biased region" description="Low complexity" evidence="1">
    <location>
        <begin position="115"/>
        <end position="132"/>
    </location>
</feature>
<name>A0A1V2I8U7_9ACTN</name>
<evidence type="ECO:0000256" key="2">
    <source>
        <dbReference type="SAM" id="Phobius"/>
    </source>
</evidence>
<keyword evidence="2" id="KW-0812">Transmembrane</keyword>
<sequence length="230" mass="23132">MDDDERAWGVGASSGDRPFRAGGPSLPDGESSTDAFLTVWRSSPAASSPPVAAFRRLATRRPAARPAPARREAARRTRPLSGGADGGPGASPSPTAGEIALRDPAPDRRGDRRSSSGAMPPGAMPPIAALPGAAPPSPVLAPREVPRGPTGPAGLTPAAHPMASAPPRPDDLASLGRPNAGTATDGATVFVGRLSRDAQFHVLGRRAAVLATVLLLAVIGSVAAAAVLVR</sequence>
<evidence type="ECO:0000313" key="3">
    <source>
        <dbReference type="EMBL" id="ONH28799.1"/>
    </source>
</evidence>